<keyword evidence="3 7" id="KW-0378">Hydrolase</keyword>
<evidence type="ECO:0000256" key="3">
    <source>
        <dbReference type="ARBA" id="ARBA00022801"/>
    </source>
</evidence>
<evidence type="ECO:0000259" key="6">
    <source>
        <dbReference type="SMART" id="SM00226"/>
    </source>
</evidence>
<dbReference type="PRINTS" id="PR00719">
    <property type="entry name" value="LMWPTPASE"/>
</dbReference>
<evidence type="ECO:0000256" key="2">
    <source>
        <dbReference type="ARBA" id="ARBA00013064"/>
    </source>
</evidence>
<dbReference type="PANTHER" id="PTHR11717">
    <property type="entry name" value="LOW MOLECULAR WEIGHT PROTEIN TYROSINE PHOSPHATASE"/>
    <property type="match status" value="1"/>
</dbReference>
<feature type="active site" description="Proton donor" evidence="5">
    <location>
        <position position="127"/>
    </location>
</feature>
<name>A0A6J4PQJ1_9ACTN</name>
<evidence type="ECO:0000313" key="7">
    <source>
        <dbReference type="EMBL" id="CAA9417022.1"/>
    </source>
</evidence>
<feature type="domain" description="Phosphotyrosine protein phosphatase I" evidence="6">
    <location>
        <begin position="6"/>
        <end position="153"/>
    </location>
</feature>
<dbReference type="CDD" id="cd16343">
    <property type="entry name" value="LMWPTP"/>
    <property type="match status" value="1"/>
</dbReference>
<dbReference type="PANTHER" id="PTHR11717:SF7">
    <property type="entry name" value="LOW MOLECULAR WEIGHT PHOSPHOTYROSINE PROTEIN PHOSPHATASE"/>
    <property type="match status" value="1"/>
</dbReference>
<dbReference type="InterPro" id="IPR050438">
    <property type="entry name" value="LMW_PTPase"/>
</dbReference>
<dbReference type="InterPro" id="IPR036196">
    <property type="entry name" value="Ptyr_pPase_sf"/>
</dbReference>
<dbReference type="SMART" id="SM00226">
    <property type="entry name" value="LMWPc"/>
    <property type="match status" value="1"/>
</dbReference>
<dbReference type="Gene3D" id="3.40.50.2300">
    <property type="match status" value="1"/>
</dbReference>
<feature type="active site" evidence="5">
    <location>
        <position position="18"/>
    </location>
</feature>
<proteinExistence type="inferred from homology"/>
<dbReference type="InterPro" id="IPR023485">
    <property type="entry name" value="Ptyr_pPase"/>
</dbReference>
<keyword evidence="4" id="KW-0904">Protein phosphatase</keyword>
<dbReference type="GO" id="GO:0004725">
    <property type="term" value="F:protein tyrosine phosphatase activity"/>
    <property type="evidence" value="ECO:0007669"/>
    <property type="project" value="UniProtKB-EC"/>
</dbReference>
<accession>A0A6J4PQJ1</accession>
<evidence type="ECO:0000256" key="1">
    <source>
        <dbReference type="ARBA" id="ARBA00011063"/>
    </source>
</evidence>
<dbReference type="EMBL" id="CADCUO010000229">
    <property type="protein sequence ID" value="CAA9417022.1"/>
    <property type="molecule type" value="Genomic_DNA"/>
</dbReference>
<evidence type="ECO:0000256" key="4">
    <source>
        <dbReference type="ARBA" id="ARBA00022912"/>
    </source>
</evidence>
<dbReference type="SUPFAM" id="SSF52788">
    <property type="entry name" value="Phosphotyrosine protein phosphatases I"/>
    <property type="match status" value="1"/>
</dbReference>
<reference evidence="7" key="1">
    <citation type="submission" date="2020-02" db="EMBL/GenBank/DDBJ databases">
        <authorList>
            <person name="Meier V. D."/>
        </authorList>
    </citation>
    <scope>NUCLEOTIDE SEQUENCE</scope>
    <source>
        <strain evidence="7">AVDCRST_MAG75</strain>
    </source>
</reference>
<dbReference type="InterPro" id="IPR017867">
    <property type="entry name" value="Tyr_phospatase_low_mol_wt"/>
</dbReference>
<gene>
    <name evidence="7" type="ORF">AVDCRST_MAG75-3176</name>
</gene>
<protein>
    <recommendedName>
        <fullName evidence="2">protein-tyrosine-phosphatase</fullName>
        <ecNumber evidence="2">3.1.3.48</ecNumber>
    </recommendedName>
</protein>
<comment type="similarity">
    <text evidence="1">Belongs to the low molecular weight phosphotyrosine protein phosphatase family.</text>
</comment>
<evidence type="ECO:0000256" key="5">
    <source>
        <dbReference type="PIRSR" id="PIRSR617867-1"/>
    </source>
</evidence>
<organism evidence="7">
    <name type="scientific">uncultured Propionibacteriaceae bacterium</name>
    <dbReference type="NCBI Taxonomy" id="257457"/>
    <lineage>
        <taxon>Bacteria</taxon>
        <taxon>Bacillati</taxon>
        <taxon>Actinomycetota</taxon>
        <taxon>Actinomycetes</taxon>
        <taxon>Propionibacteriales</taxon>
        <taxon>Propionibacteriaceae</taxon>
        <taxon>environmental samples</taxon>
    </lineage>
</organism>
<feature type="active site" description="Nucleophile" evidence="5">
    <location>
        <position position="12"/>
    </location>
</feature>
<sequence>MSDAITRVVFVCWGNICRSPIAERVAERAAREAGLDQVEFTSAATSTEELGEPMDRRAARVLEASGYRASGHAAHQITAAELAGADLVVAMENIHVTKMLGLSPETGNIALLTDFDPAAQPGSGVPDPWYGPESGFYDTLAAVEAAMPGVMGRVREIQAER</sequence>
<dbReference type="AlphaFoldDB" id="A0A6J4PQJ1"/>
<dbReference type="EC" id="3.1.3.48" evidence="2"/>
<dbReference type="Pfam" id="PF01451">
    <property type="entry name" value="LMWPc"/>
    <property type="match status" value="1"/>
</dbReference>